<dbReference type="Proteomes" id="UP001202961">
    <property type="component" value="Unassembled WGS sequence"/>
</dbReference>
<keyword evidence="5 9" id="KW-0812">Transmembrane</keyword>
<evidence type="ECO:0000256" key="9">
    <source>
        <dbReference type="SAM" id="Phobius"/>
    </source>
</evidence>
<keyword evidence="3" id="KW-1003">Cell membrane</keyword>
<protein>
    <submittedName>
        <fullName evidence="11">TRAP transporter small permease</fullName>
    </submittedName>
</protein>
<dbReference type="EMBL" id="JAMQBK010000082">
    <property type="protein sequence ID" value="MCM2374257.1"/>
    <property type="molecule type" value="Genomic_DNA"/>
</dbReference>
<evidence type="ECO:0000256" key="3">
    <source>
        <dbReference type="ARBA" id="ARBA00022475"/>
    </source>
</evidence>
<evidence type="ECO:0000313" key="11">
    <source>
        <dbReference type="EMBL" id="MCM2374257.1"/>
    </source>
</evidence>
<keyword evidence="4" id="KW-0997">Cell inner membrane</keyword>
<feature type="transmembrane region" description="Helical" evidence="9">
    <location>
        <begin position="89"/>
        <end position="111"/>
    </location>
</feature>
<accession>A0ABT0UB98</accession>
<gene>
    <name evidence="11" type="ORF">NB063_26875</name>
</gene>
<dbReference type="InterPro" id="IPR055348">
    <property type="entry name" value="DctQ"/>
</dbReference>
<evidence type="ECO:0000256" key="7">
    <source>
        <dbReference type="ARBA" id="ARBA00023136"/>
    </source>
</evidence>
<feature type="transmembrane region" description="Helical" evidence="9">
    <location>
        <begin position="52"/>
        <end position="77"/>
    </location>
</feature>
<dbReference type="RefSeq" id="WP_250932146.1">
    <property type="nucleotide sequence ID" value="NZ_JAMQBK010000082.1"/>
</dbReference>
<dbReference type="InterPro" id="IPR007387">
    <property type="entry name" value="TRAP_DctQ"/>
</dbReference>
<dbReference type="PANTHER" id="PTHR35011">
    <property type="entry name" value="2,3-DIKETO-L-GULONATE TRAP TRANSPORTER SMALL PERMEASE PROTEIN YIAM"/>
    <property type="match status" value="1"/>
</dbReference>
<evidence type="ECO:0000256" key="4">
    <source>
        <dbReference type="ARBA" id="ARBA00022519"/>
    </source>
</evidence>
<evidence type="ECO:0000313" key="12">
    <source>
        <dbReference type="Proteomes" id="UP001202961"/>
    </source>
</evidence>
<evidence type="ECO:0000256" key="8">
    <source>
        <dbReference type="ARBA" id="ARBA00038436"/>
    </source>
</evidence>
<feature type="domain" description="Tripartite ATP-independent periplasmic transporters DctQ component" evidence="10">
    <location>
        <begin position="27"/>
        <end position="154"/>
    </location>
</feature>
<feature type="transmembrane region" description="Helical" evidence="9">
    <location>
        <begin position="131"/>
        <end position="151"/>
    </location>
</feature>
<comment type="caution">
    <text evidence="11">The sequence shown here is derived from an EMBL/GenBank/DDBJ whole genome shotgun (WGS) entry which is preliminary data.</text>
</comment>
<name>A0ABT0UB98_9BACT</name>
<organism evidence="11 12">
    <name type="scientific">Aporhodopirellula aestuarii</name>
    <dbReference type="NCBI Taxonomy" id="2950107"/>
    <lineage>
        <taxon>Bacteria</taxon>
        <taxon>Pseudomonadati</taxon>
        <taxon>Planctomycetota</taxon>
        <taxon>Planctomycetia</taxon>
        <taxon>Pirellulales</taxon>
        <taxon>Pirellulaceae</taxon>
        <taxon>Aporhodopirellula</taxon>
    </lineage>
</organism>
<dbReference type="PANTHER" id="PTHR35011:SF2">
    <property type="entry name" value="2,3-DIKETO-L-GULONATE TRAP TRANSPORTER SMALL PERMEASE PROTEIN YIAM"/>
    <property type="match status" value="1"/>
</dbReference>
<feature type="transmembrane region" description="Helical" evidence="9">
    <location>
        <begin position="12"/>
        <end position="32"/>
    </location>
</feature>
<keyword evidence="2" id="KW-0813">Transport</keyword>
<evidence type="ECO:0000256" key="2">
    <source>
        <dbReference type="ARBA" id="ARBA00022448"/>
    </source>
</evidence>
<comment type="similarity">
    <text evidence="8">Belongs to the TRAP transporter small permease family.</text>
</comment>
<keyword evidence="12" id="KW-1185">Reference proteome</keyword>
<keyword evidence="7 9" id="KW-0472">Membrane</keyword>
<keyword evidence="6 9" id="KW-1133">Transmembrane helix</keyword>
<reference evidence="11 12" key="1">
    <citation type="journal article" date="2022" name="Syst. Appl. Microbiol.">
        <title>Rhodopirellula aestuarii sp. nov., a novel member of the genus Rhodopirellula isolated from brackish sediments collected in the Tagus River estuary, Portugal.</title>
        <authorList>
            <person name="Vitorino I.R."/>
            <person name="Klimek D."/>
            <person name="Calusinska M."/>
            <person name="Lobo-da-Cunha A."/>
            <person name="Vasconcelos V."/>
            <person name="Lage O.M."/>
        </authorList>
    </citation>
    <scope>NUCLEOTIDE SEQUENCE [LARGE SCALE GENOMIC DNA]</scope>
    <source>
        <strain evidence="11 12">ICT_H3.1</strain>
    </source>
</reference>
<evidence type="ECO:0000256" key="5">
    <source>
        <dbReference type="ARBA" id="ARBA00022692"/>
    </source>
</evidence>
<evidence type="ECO:0000256" key="6">
    <source>
        <dbReference type="ARBA" id="ARBA00022989"/>
    </source>
</evidence>
<evidence type="ECO:0000256" key="1">
    <source>
        <dbReference type="ARBA" id="ARBA00004429"/>
    </source>
</evidence>
<comment type="subcellular location">
    <subcellularLocation>
        <location evidence="1">Cell inner membrane</location>
        <topology evidence="1">Multi-pass membrane protein</topology>
    </subcellularLocation>
</comment>
<evidence type="ECO:0000259" key="10">
    <source>
        <dbReference type="Pfam" id="PF04290"/>
    </source>
</evidence>
<dbReference type="Pfam" id="PF04290">
    <property type="entry name" value="DctQ"/>
    <property type="match status" value="1"/>
</dbReference>
<proteinExistence type="inferred from homology"/>
<sequence>MKNVVSGLTVFLQWLLIAAMTLLVFDVVWGVLTRYVGGEQASWTEELARFLLIWVALLGGAVAFETKSHLGVDYFVAKFEESVRKSVKLFSHVVVLFFAVSIFIIGGGRVVYDALALDQTTPALGWKMGHIYLAIPIAGFFMTLFTVSNLMETLLSSGHEEPGKVD</sequence>